<feature type="transmembrane region" description="Helical" evidence="1">
    <location>
        <begin position="65"/>
        <end position="88"/>
    </location>
</feature>
<proteinExistence type="predicted"/>
<keyword evidence="1" id="KW-0472">Membrane</keyword>
<gene>
    <name evidence="2" type="ORF">Fcan01_26567</name>
</gene>
<protein>
    <submittedName>
        <fullName evidence="2">Uncharacterized protein</fullName>
    </submittedName>
</protein>
<evidence type="ECO:0000256" key="1">
    <source>
        <dbReference type="SAM" id="Phobius"/>
    </source>
</evidence>
<accession>A0A226CZD3</accession>
<evidence type="ECO:0000313" key="3">
    <source>
        <dbReference type="Proteomes" id="UP000198287"/>
    </source>
</evidence>
<sequence>MAVTGNVIGFLLVLVNYLGILCSSYFFMLSILSFLMGLKGMQINGRTTNVENTETKITNRLNTDWINFLISFTSASMTTFLLVLWIYLNRKLRGFKFAYDAWFVPFFTGKPNYIAGVTALSFSTLYLISYFIVLISFWLSMKCCKGPVFEHDYAGYGAAYGLDERSEKLRRLGRYLQKSTPPIIRSRRRYYLRAAENLISYTFNLAMPRRAADDAEKSPKTGAAAAEDLSASTSAVEEGVLPDIIFSNSNAYSSMKSHKKTKCQILVRYDDFEKSVGVTP</sequence>
<evidence type="ECO:0000313" key="2">
    <source>
        <dbReference type="EMBL" id="OXA38672.1"/>
    </source>
</evidence>
<name>A0A226CZD3_FOLCA</name>
<dbReference type="Proteomes" id="UP000198287">
    <property type="component" value="Unassembled WGS sequence"/>
</dbReference>
<feature type="transmembrane region" description="Helical" evidence="1">
    <location>
        <begin position="6"/>
        <end position="36"/>
    </location>
</feature>
<dbReference type="EMBL" id="LNIX01000044">
    <property type="protein sequence ID" value="OXA38672.1"/>
    <property type="molecule type" value="Genomic_DNA"/>
</dbReference>
<keyword evidence="3" id="KW-1185">Reference proteome</keyword>
<keyword evidence="1" id="KW-1133">Transmembrane helix</keyword>
<organism evidence="2 3">
    <name type="scientific">Folsomia candida</name>
    <name type="common">Springtail</name>
    <dbReference type="NCBI Taxonomy" id="158441"/>
    <lineage>
        <taxon>Eukaryota</taxon>
        <taxon>Metazoa</taxon>
        <taxon>Ecdysozoa</taxon>
        <taxon>Arthropoda</taxon>
        <taxon>Hexapoda</taxon>
        <taxon>Collembola</taxon>
        <taxon>Entomobryomorpha</taxon>
        <taxon>Isotomoidea</taxon>
        <taxon>Isotomidae</taxon>
        <taxon>Proisotominae</taxon>
        <taxon>Folsomia</taxon>
    </lineage>
</organism>
<reference evidence="2 3" key="1">
    <citation type="submission" date="2015-12" db="EMBL/GenBank/DDBJ databases">
        <title>The genome of Folsomia candida.</title>
        <authorList>
            <person name="Faddeeva A."/>
            <person name="Derks M.F."/>
            <person name="Anvar Y."/>
            <person name="Smit S."/>
            <person name="Van Straalen N."/>
            <person name="Roelofs D."/>
        </authorList>
    </citation>
    <scope>NUCLEOTIDE SEQUENCE [LARGE SCALE GENOMIC DNA]</scope>
    <source>
        <strain evidence="2 3">VU population</strain>
        <tissue evidence="2">Whole body</tissue>
    </source>
</reference>
<dbReference type="AlphaFoldDB" id="A0A226CZD3"/>
<keyword evidence="1" id="KW-0812">Transmembrane</keyword>
<feature type="transmembrane region" description="Helical" evidence="1">
    <location>
        <begin position="113"/>
        <end position="139"/>
    </location>
</feature>
<comment type="caution">
    <text evidence="2">The sequence shown here is derived from an EMBL/GenBank/DDBJ whole genome shotgun (WGS) entry which is preliminary data.</text>
</comment>